<protein>
    <submittedName>
        <fullName evidence="2">Uncharacterized protein</fullName>
    </submittedName>
</protein>
<sequence>MLKQYRGIVAYYPHTNKPWQTQKAGSGKRRPEPRKPRRTPTNKELHNEPSKN</sequence>
<name>A0AAE8BY06_9CAUD</name>
<dbReference type="Proteomes" id="UP000828171">
    <property type="component" value="Segment"/>
</dbReference>
<dbReference type="EMBL" id="MZ428221">
    <property type="protein sequence ID" value="QZE50433.1"/>
    <property type="molecule type" value="Genomic_DNA"/>
</dbReference>
<feature type="region of interest" description="Disordered" evidence="1">
    <location>
        <begin position="1"/>
        <end position="52"/>
    </location>
</feature>
<feature type="compositionally biased region" description="Basic and acidic residues" evidence="1">
    <location>
        <begin position="41"/>
        <end position="52"/>
    </location>
</feature>
<evidence type="ECO:0000256" key="1">
    <source>
        <dbReference type="SAM" id="MobiDB-lite"/>
    </source>
</evidence>
<proteinExistence type="predicted"/>
<evidence type="ECO:0000313" key="3">
    <source>
        <dbReference type="Proteomes" id="UP000828171"/>
    </source>
</evidence>
<reference evidence="2" key="1">
    <citation type="submission" date="2021-06" db="EMBL/GenBank/DDBJ databases">
        <title>PemIK (PemK/PemI) type II TA system from Klebsiella pneumoniae clinical strains inhibits lytic phage.</title>
        <authorList>
            <person name="Bleriot I.I."/>
            <person name="Blasco L.L."/>
            <person name="Pacios O.O."/>
            <person name="Fernandez-Garcia L.L."/>
            <person name="Ambroa A.A."/>
            <person name="Lopez M.M."/>
            <person name="Gonzalez-Bardanca M.M."/>
            <person name="Fernandez Cuenca F.F."/>
            <person name="Oteo J.J."/>
            <person name="Pascual A.A."/>
            <person name="Martinez-Martinez L.L."/>
            <person name="Domingo-Calap P.P."/>
            <person name="Wood T.K.T.K."/>
            <person name="Tomas M.M."/>
        </authorList>
    </citation>
    <scope>NUCLEOTIDE SEQUENCE</scope>
</reference>
<accession>A0AAE8BY06</accession>
<organism evidence="2 3">
    <name type="scientific">Klebsiella phage vB_KpnS-VAC2</name>
    <dbReference type="NCBI Taxonomy" id="2864369"/>
    <lineage>
        <taxon>Viruses</taxon>
        <taxon>Duplodnaviria</taxon>
        <taxon>Heunggongvirae</taxon>
        <taxon>Uroviricota</taxon>
        <taxon>Caudoviricetes</taxon>
        <taxon>Drexlerviridae</taxon>
        <taxon>Webervirus</taxon>
        <taxon>Webervirus VAC2</taxon>
    </lineage>
</organism>
<evidence type="ECO:0000313" key="2">
    <source>
        <dbReference type="EMBL" id="QZE50433.1"/>
    </source>
</evidence>
<keyword evidence="3" id="KW-1185">Reference proteome</keyword>